<evidence type="ECO:0000313" key="7">
    <source>
        <dbReference type="Proteomes" id="UP000248311"/>
    </source>
</evidence>
<dbReference type="Proteomes" id="UP000248311">
    <property type="component" value="Unassembled WGS sequence"/>
</dbReference>
<comment type="similarity">
    <text evidence="1">Belongs to the Gfa family.</text>
</comment>
<dbReference type="PANTHER" id="PTHR33337:SF40">
    <property type="entry name" value="CENP-V_GFA DOMAIN-CONTAINING PROTEIN-RELATED"/>
    <property type="match status" value="1"/>
</dbReference>
<evidence type="ECO:0000256" key="3">
    <source>
        <dbReference type="ARBA" id="ARBA00022833"/>
    </source>
</evidence>
<evidence type="ECO:0000256" key="4">
    <source>
        <dbReference type="ARBA" id="ARBA00023239"/>
    </source>
</evidence>
<accession>A0A318SS74</accession>
<evidence type="ECO:0000259" key="5">
    <source>
        <dbReference type="PROSITE" id="PS51891"/>
    </source>
</evidence>
<keyword evidence="7" id="KW-1185">Reference proteome</keyword>
<keyword evidence="3" id="KW-0862">Zinc</keyword>
<dbReference type="PANTHER" id="PTHR33337">
    <property type="entry name" value="GFA DOMAIN-CONTAINING PROTEIN"/>
    <property type="match status" value="1"/>
</dbReference>
<sequence>MSAAITGHCLCGAVTLSVEGAHDARLGACHCRLCQRWTGGLFLSFHAEDEAVQVTGPVVRHASTGFAERAFCGTCGAHLWMRDTDRAAPGYDLMPGLFDAAADWPLHSEIYTDRAMASVRLSGAHARATRAEWEAGNQHVEGDA</sequence>
<proteinExistence type="inferred from homology"/>
<name>A0A318SS74_9RHOB</name>
<feature type="domain" description="CENP-V/GFA" evidence="5">
    <location>
        <begin position="5"/>
        <end position="105"/>
    </location>
</feature>
<dbReference type="OrthoDB" id="9807246at2"/>
<dbReference type="InterPro" id="IPR006913">
    <property type="entry name" value="CENP-V/GFA"/>
</dbReference>
<dbReference type="RefSeq" id="WP_110813496.1">
    <property type="nucleotide sequence ID" value="NZ_QJTE01000002.1"/>
</dbReference>
<dbReference type="GO" id="GO:0046872">
    <property type="term" value="F:metal ion binding"/>
    <property type="evidence" value="ECO:0007669"/>
    <property type="project" value="UniProtKB-KW"/>
</dbReference>
<comment type="caution">
    <text evidence="6">The sequence shown here is derived from an EMBL/GenBank/DDBJ whole genome shotgun (WGS) entry which is preliminary data.</text>
</comment>
<keyword evidence="4" id="KW-0456">Lyase</keyword>
<evidence type="ECO:0000256" key="1">
    <source>
        <dbReference type="ARBA" id="ARBA00005495"/>
    </source>
</evidence>
<dbReference type="PROSITE" id="PS51891">
    <property type="entry name" value="CENP_V_GFA"/>
    <property type="match status" value="1"/>
</dbReference>
<gene>
    <name evidence="6" type="ORF">DFP88_102190</name>
</gene>
<dbReference type="EMBL" id="QJTE01000002">
    <property type="protein sequence ID" value="PYE84392.1"/>
    <property type="molecule type" value="Genomic_DNA"/>
</dbReference>
<dbReference type="Gene3D" id="3.90.1590.10">
    <property type="entry name" value="glutathione-dependent formaldehyde- activating enzyme (gfa)"/>
    <property type="match status" value="1"/>
</dbReference>
<dbReference type="Pfam" id="PF04828">
    <property type="entry name" value="GFA"/>
    <property type="match status" value="1"/>
</dbReference>
<dbReference type="AlphaFoldDB" id="A0A318SS74"/>
<organism evidence="6 7">
    <name type="scientific">Pseudoroseicyclus aestuarii</name>
    <dbReference type="NCBI Taxonomy" id="1795041"/>
    <lineage>
        <taxon>Bacteria</taxon>
        <taxon>Pseudomonadati</taxon>
        <taxon>Pseudomonadota</taxon>
        <taxon>Alphaproteobacteria</taxon>
        <taxon>Rhodobacterales</taxon>
        <taxon>Paracoccaceae</taxon>
        <taxon>Pseudoroseicyclus</taxon>
    </lineage>
</organism>
<protein>
    <recommendedName>
        <fullName evidence="5">CENP-V/GFA domain-containing protein</fullName>
    </recommendedName>
</protein>
<evidence type="ECO:0000313" key="6">
    <source>
        <dbReference type="EMBL" id="PYE84392.1"/>
    </source>
</evidence>
<reference evidence="6 7" key="1">
    <citation type="submission" date="2018-06" db="EMBL/GenBank/DDBJ databases">
        <title>Genomic Encyclopedia of Type Strains, Phase III (KMG-III): the genomes of soil and plant-associated and newly described type strains.</title>
        <authorList>
            <person name="Whitman W."/>
        </authorList>
    </citation>
    <scope>NUCLEOTIDE SEQUENCE [LARGE SCALE GENOMIC DNA]</scope>
    <source>
        <strain evidence="6 7">CECT 9025</strain>
    </source>
</reference>
<dbReference type="InterPro" id="IPR011057">
    <property type="entry name" value="Mss4-like_sf"/>
</dbReference>
<dbReference type="GO" id="GO:0016846">
    <property type="term" value="F:carbon-sulfur lyase activity"/>
    <property type="evidence" value="ECO:0007669"/>
    <property type="project" value="InterPro"/>
</dbReference>
<dbReference type="SUPFAM" id="SSF51316">
    <property type="entry name" value="Mss4-like"/>
    <property type="match status" value="1"/>
</dbReference>
<keyword evidence="2" id="KW-0479">Metal-binding</keyword>
<evidence type="ECO:0000256" key="2">
    <source>
        <dbReference type="ARBA" id="ARBA00022723"/>
    </source>
</evidence>